<dbReference type="PANTHER" id="PTHR21043">
    <property type="entry name" value="IOJAP SUPERFAMILY ORTHOLOG"/>
    <property type="match status" value="1"/>
</dbReference>
<accession>A0A6J7KJS3</accession>
<comment type="similarity">
    <text evidence="1">Belongs to the Iojap/RsfS family.</text>
</comment>
<dbReference type="PANTHER" id="PTHR21043:SF0">
    <property type="entry name" value="MITOCHONDRIAL ASSEMBLY OF RIBOSOMAL LARGE SUBUNIT PROTEIN 1"/>
    <property type="match status" value="1"/>
</dbReference>
<dbReference type="GO" id="GO:0090071">
    <property type="term" value="P:negative regulation of ribosome biogenesis"/>
    <property type="evidence" value="ECO:0007669"/>
    <property type="project" value="TreeGrafter"/>
</dbReference>
<dbReference type="Pfam" id="PF02410">
    <property type="entry name" value="RsfS"/>
    <property type="match status" value="1"/>
</dbReference>
<dbReference type="NCBIfam" id="TIGR00090">
    <property type="entry name" value="rsfS_iojap_ybeB"/>
    <property type="match status" value="1"/>
</dbReference>
<name>A0A6J7KJS3_9ZZZZ</name>
<protein>
    <submittedName>
        <fullName evidence="2">Unannotated protein</fullName>
    </submittedName>
</protein>
<dbReference type="InterPro" id="IPR004394">
    <property type="entry name" value="Iojap/RsfS/C7orf30"/>
</dbReference>
<dbReference type="InterPro" id="IPR043519">
    <property type="entry name" value="NT_sf"/>
</dbReference>
<evidence type="ECO:0000256" key="1">
    <source>
        <dbReference type="ARBA" id="ARBA00010574"/>
    </source>
</evidence>
<dbReference type="EMBL" id="CAFBNE010000059">
    <property type="protein sequence ID" value="CAB4955741.1"/>
    <property type="molecule type" value="Genomic_DNA"/>
</dbReference>
<dbReference type="GO" id="GO:0017148">
    <property type="term" value="P:negative regulation of translation"/>
    <property type="evidence" value="ECO:0007669"/>
    <property type="project" value="TreeGrafter"/>
</dbReference>
<dbReference type="GO" id="GO:0043023">
    <property type="term" value="F:ribosomal large subunit binding"/>
    <property type="evidence" value="ECO:0007669"/>
    <property type="project" value="TreeGrafter"/>
</dbReference>
<dbReference type="AlphaFoldDB" id="A0A6J7KJS3"/>
<dbReference type="Gene3D" id="3.30.460.10">
    <property type="entry name" value="Beta Polymerase, domain 2"/>
    <property type="match status" value="1"/>
</dbReference>
<evidence type="ECO:0000313" key="2">
    <source>
        <dbReference type="EMBL" id="CAB4955741.1"/>
    </source>
</evidence>
<dbReference type="HAMAP" id="MF_01477">
    <property type="entry name" value="Iojap_RsfS"/>
    <property type="match status" value="1"/>
</dbReference>
<reference evidence="2" key="1">
    <citation type="submission" date="2020-05" db="EMBL/GenBank/DDBJ databases">
        <authorList>
            <person name="Chiriac C."/>
            <person name="Salcher M."/>
            <person name="Ghai R."/>
            <person name="Kavagutti S V."/>
        </authorList>
    </citation>
    <scope>NUCLEOTIDE SEQUENCE</scope>
</reference>
<dbReference type="FunFam" id="3.30.460.10:FF:000008">
    <property type="entry name" value="Ribosomal silencing factor RsfS"/>
    <property type="match status" value="1"/>
</dbReference>
<dbReference type="SUPFAM" id="SSF81301">
    <property type="entry name" value="Nucleotidyltransferase"/>
    <property type="match status" value="1"/>
</dbReference>
<gene>
    <name evidence="2" type="ORF">UFOPK3772_01844</name>
</gene>
<sequence length="129" mass="14121">MTATPEAISLAIAAAEAAADKMATDIVAIDVSEHVVLTDIFVLCSAQNERQVKGVVDAVEERLLGLGAKLLRREGERTSHWVLLDFGDVVVHVQVAEERIHYAIERLWKDCPFIELPESVTAPHSVHGN</sequence>
<proteinExistence type="inferred from homology"/>
<organism evidence="2">
    <name type="scientific">freshwater metagenome</name>
    <dbReference type="NCBI Taxonomy" id="449393"/>
    <lineage>
        <taxon>unclassified sequences</taxon>
        <taxon>metagenomes</taxon>
        <taxon>ecological metagenomes</taxon>
    </lineage>
</organism>